<dbReference type="SUPFAM" id="SSF53822">
    <property type="entry name" value="Periplasmic binding protein-like I"/>
    <property type="match status" value="1"/>
</dbReference>
<dbReference type="OrthoDB" id="7210494at2"/>
<evidence type="ECO:0000256" key="2">
    <source>
        <dbReference type="ARBA" id="ARBA00022729"/>
    </source>
</evidence>
<keyword evidence="3" id="KW-0029">Amino-acid transport</keyword>
<dbReference type="Proteomes" id="UP000468943">
    <property type="component" value="Unassembled WGS sequence"/>
</dbReference>
<reference evidence="5 6" key="1">
    <citation type="submission" date="2019-12" db="EMBL/GenBank/DDBJ databases">
        <title>Genomic-based taxomic classification of the family Erythrobacteraceae.</title>
        <authorList>
            <person name="Xu L."/>
        </authorList>
    </citation>
    <scope>NUCLEOTIDE SEQUENCE [LARGE SCALE GENOMIC DNA]</scope>
    <source>
        <strain evidence="5 6">JCM 17802</strain>
    </source>
</reference>
<dbReference type="RefSeq" id="WP_160598154.1">
    <property type="nucleotide sequence ID" value="NZ_WTYS01000001.1"/>
</dbReference>
<dbReference type="CDD" id="cd06339">
    <property type="entry name" value="PBP1_YraM_LppC_lipoprotein-like"/>
    <property type="match status" value="1"/>
</dbReference>
<dbReference type="InterPro" id="IPR028081">
    <property type="entry name" value="Leu-bd"/>
</dbReference>
<dbReference type="Pfam" id="PF13458">
    <property type="entry name" value="Peripla_BP_6"/>
    <property type="match status" value="1"/>
</dbReference>
<evidence type="ECO:0000256" key="3">
    <source>
        <dbReference type="ARBA" id="ARBA00022970"/>
    </source>
</evidence>
<dbReference type="PANTHER" id="PTHR30483:SF6">
    <property type="entry name" value="PERIPLASMIC BINDING PROTEIN OF ABC TRANSPORTER FOR NATURAL AMINO ACIDS"/>
    <property type="match status" value="1"/>
</dbReference>
<proteinExistence type="inferred from homology"/>
<evidence type="ECO:0000256" key="1">
    <source>
        <dbReference type="ARBA" id="ARBA00010062"/>
    </source>
</evidence>
<evidence type="ECO:0000313" key="5">
    <source>
        <dbReference type="EMBL" id="MXO57019.1"/>
    </source>
</evidence>
<dbReference type="InterPro" id="IPR028082">
    <property type="entry name" value="Peripla_BP_I"/>
</dbReference>
<comment type="caution">
    <text evidence="5">The sequence shown here is derived from an EMBL/GenBank/DDBJ whole genome shotgun (WGS) entry which is preliminary data.</text>
</comment>
<evidence type="ECO:0000259" key="4">
    <source>
        <dbReference type="Pfam" id="PF13458"/>
    </source>
</evidence>
<organism evidence="5 6">
    <name type="scientific">Pontixanthobacter gangjinensis</name>
    <dbReference type="NCBI Taxonomy" id="1028742"/>
    <lineage>
        <taxon>Bacteria</taxon>
        <taxon>Pseudomonadati</taxon>
        <taxon>Pseudomonadota</taxon>
        <taxon>Alphaproteobacteria</taxon>
        <taxon>Sphingomonadales</taxon>
        <taxon>Erythrobacteraceae</taxon>
        <taxon>Pontixanthobacter</taxon>
    </lineage>
</organism>
<keyword evidence="3" id="KW-0813">Transport</keyword>
<dbReference type="AlphaFoldDB" id="A0A6I4SMU7"/>
<sequence length="392" mass="41153">MNRIKLTSMKLDRRKLFVAGATILLAGCKVIPGGPVATTTGPVATPTPEPSATALPTDETRHRIALLVPLSGDNGAVGNSIANATTMAILDTNASNLRITTYDTAGGARSAARKAIAEGNKLILGPLMANNVPNVLAEARPANVPLISFSNDTSVAGPDVFVMGHIPSQSILRTVEYARQNGSTSFGVIAPEGEYGDQASAAVKDAVREFGGSLVATETYARGNTSIISAAQRLKQRGGFDTVLIADGARLAALAAGELNPRGAGTAKILGTELLSGEAGVTRTSALRSTLFSAVSDSRFKRFSDSYNSRFGGQPYRISTLGYDGVLLTLRVARDWRVGSTFPIAELRSDEGFLGLDGAFRFRRNGVIERAMEVREIQDGKVVIVSPAPATF</sequence>
<protein>
    <submittedName>
        <fullName evidence="5">ABC transporter substrate-binding protein</fullName>
    </submittedName>
</protein>
<dbReference type="Gene3D" id="3.40.50.2300">
    <property type="match status" value="2"/>
</dbReference>
<name>A0A6I4SMU7_9SPHN</name>
<evidence type="ECO:0000313" key="6">
    <source>
        <dbReference type="Proteomes" id="UP000468943"/>
    </source>
</evidence>
<dbReference type="GO" id="GO:0006865">
    <property type="term" value="P:amino acid transport"/>
    <property type="evidence" value="ECO:0007669"/>
    <property type="project" value="UniProtKB-KW"/>
</dbReference>
<dbReference type="PANTHER" id="PTHR30483">
    <property type="entry name" value="LEUCINE-SPECIFIC-BINDING PROTEIN"/>
    <property type="match status" value="1"/>
</dbReference>
<dbReference type="EMBL" id="WTYS01000001">
    <property type="protein sequence ID" value="MXO57019.1"/>
    <property type="molecule type" value="Genomic_DNA"/>
</dbReference>
<dbReference type="PROSITE" id="PS51257">
    <property type="entry name" value="PROKAR_LIPOPROTEIN"/>
    <property type="match status" value="1"/>
</dbReference>
<dbReference type="InterPro" id="IPR051010">
    <property type="entry name" value="BCAA_transport"/>
</dbReference>
<keyword evidence="2" id="KW-0732">Signal</keyword>
<comment type="similarity">
    <text evidence="1">Belongs to the leucine-binding protein family.</text>
</comment>
<accession>A0A6I4SMU7</accession>
<gene>
    <name evidence="5" type="ORF">GRI36_08990</name>
</gene>
<keyword evidence="6" id="KW-1185">Reference proteome</keyword>
<feature type="domain" description="Leucine-binding protein" evidence="4">
    <location>
        <begin position="63"/>
        <end position="380"/>
    </location>
</feature>